<dbReference type="Gene3D" id="1.10.287.470">
    <property type="entry name" value="Helix hairpin bin"/>
    <property type="match status" value="1"/>
</dbReference>
<dbReference type="NCBIfam" id="TIGR01730">
    <property type="entry name" value="RND_mfp"/>
    <property type="match status" value="1"/>
</dbReference>
<dbReference type="Gene3D" id="2.40.30.170">
    <property type="match status" value="1"/>
</dbReference>
<feature type="chain" id="PRO_5016884625" evidence="3">
    <location>
        <begin position="31"/>
        <end position="362"/>
    </location>
</feature>
<dbReference type="Gene3D" id="2.40.50.100">
    <property type="match status" value="1"/>
</dbReference>
<feature type="domain" description="Multidrug resistance protein MdtA-like alpha-helical hairpin" evidence="4">
    <location>
        <begin position="113"/>
        <end position="180"/>
    </location>
</feature>
<keyword evidence="3" id="KW-0732">Signal</keyword>
<comment type="similarity">
    <text evidence="1">Belongs to the membrane fusion protein (MFP) (TC 8.A.1) family.</text>
</comment>
<evidence type="ECO:0000313" key="7">
    <source>
        <dbReference type="Proteomes" id="UP000252355"/>
    </source>
</evidence>
<dbReference type="PRINTS" id="PR01490">
    <property type="entry name" value="RTXTOXIND"/>
</dbReference>
<feature type="coiled-coil region" evidence="2">
    <location>
        <begin position="106"/>
        <end position="133"/>
    </location>
</feature>
<evidence type="ECO:0000259" key="4">
    <source>
        <dbReference type="Pfam" id="PF25876"/>
    </source>
</evidence>
<dbReference type="EMBL" id="QOQW01000023">
    <property type="protein sequence ID" value="RCK78393.1"/>
    <property type="molecule type" value="Genomic_DNA"/>
</dbReference>
<evidence type="ECO:0000259" key="5">
    <source>
        <dbReference type="Pfam" id="PF25917"/>
    </source>
</evidence>
<reference evidence="6 7" key="1">
    <citation type="submission" date="2018-05" db="EMBL/GenBank/DDBJ databases">
        <title>A metagenomic window into the 2 km-deep terrestrial subsurface aquifer revealed taxonomically and functionally diverse microbial community comprising novel uncultured bacterial lineages.</title>
        <authorList>
            <person name="Kadnikov V.V."/>
            <person name="Mardanov A.V."/>
            <person name="Beletsky A.V."/>
            <person name="Banks D."/>
            <person name="Pimenov N.V."/>
            <person name="Frank Y.A."/>
            <person name="Karnachuk O.V."/>
            <person name="Ravin N.V."/>
        </authorList>
    </citation>
    <scope>NUCLEOTIDE SEQUENCE [LARGE SCALE GENOMIC DNA]</scope>
    <source>
        <strain evidence="6">BY5</strain>
    </source>
</reference>
<proteinExistence type="inferred from homology"/>
<dbReference type="SUPFAM" id="SSF111369">
    <property type="entry name" value="HlyD-like secretion proteins"/>
    <property type="match status" value="1"/>
</dbReference>
<protein>
    <submittedName>
        <fullName evidence="6">RND efflux membrane fusion protein</fullName>
    </submittedName>
</protein>
<accession>A0A367ZJT5</accession>
<feature type="signal peptide" evidence="3">
    <location>
        <begin position="1"/>
        <end position="30"/>
    </location>
</feature>
<evidence type="ECO:0000256" key="3">
    <source>
        <dbReference type="SAM" id="SignalP"/>
    </source>
</evidence>
<keyword evidence="2" id="KW-0175">Coiled coil</keyword>
<gene>
    <name evidence="6" type="ORF">OZSIB_1495</name>
</gene>
<dbReference type="Pfam" id="PF25917">
    <property type="entry name" value="BSH_RND"/>
    <property type="match status" value="1"/>
</dbReference>
<sequence length="362" mass="39522">MTRRSLLLNRVFLIGWLLALTGAGAPAGLAAEPGRPSASAMASEPVTVTTHTLATGTIRDRLAFTGETKPFVETFLTADLSGRIEKILVENGDAVTAGQVLVTLERERYQIALDQAEASLRMAEQRARETRSDFERTKVLFERKAVNDKTFEAAETAMVLAVSQVKQAQAAFELAKLNLERCNIRAPITGHFVNRSGFIGQGVNPGTILGKVVELKRLFVEARIPEHQIREIAVGQVCQIEDRPGRVAHIDLYADSGRGFLVKILVPNDDLHFKANMFVKGFVVRREYTDVPLLPLEALLTDETGSALFLVEAGRARRQTVEVLAREGTNLYVKGVEAGQAVVVVGQHTLHDGDPVAPVARP</sequence>
<evidence type="ECO:0000256" key="2">
    <source>
        <dbReference type="SAM" id="Coils"/>
    </source>
</evidence>
<name>A0A367ZJT5_9BACT</name>
<dbReference type="PANTHER" id="PTHR30469:SF15">
    <property type="entry name" value="HLYD FAMILY OF SECRETION PROTEINS"/>
    <property type="match status" value="1"/>
</dbReference>
<dbReference type="GO" id="GO:1990281">
    <property type="term" value="C:efflux pump complex"/>
    <property type="evidence" value="ECO:0007669"/>
    <property type="project" value="TreeGrafter"/>
</dbReference>
<feature type="domain" description="Multidrug resistance protein MdtA-like barrel-sandwich hybrid" evidence="5">
    <location>
        <begin position="77"/>
        <end position="213"/>
    </location>
</feature>
<evidence type="ECO:0000256" key="1">
    <source>
        <dbReference type="ARBA" id="ARBA00009477"/>
    </source>
</evidence>
<evidence type="ECO:0000313" key="6">
    <source>
        <dbReference type="EMBL" id="RCK78393.1"/>
    </source>
</evidence>
<dbReference type="Proteomes" id="UP000252355">
    <property type="component" value="Unassembled WGS sequence"/>
</dbReference>
<dbReference type="Pfam" id="PF25876">
    <property type="entry name" value="HH_MFP_RND"/>
    <property type="match status" value="1"/>
</dbReference>
<dbReference type="InterPro" id="IPR058625">
    <property type="entry name" value="MdtA-like_BSH"/>
</dbReference>
<comment type="caution">
    <text evidence="6">The sequence shown here is derived from an EMBL/GenBank/DDBJ whole genome shotgun (WGS) entry which is preliminary data.</text>
</comment>
<dbReference type="GO" id="GO:0015562">
    <property type="term" value="F:efflux transmembrane transporter activity"/>
    <property type="evidence" value="ECO:0007669"/>
    <property type="project" value="TreeGrafter"/>
</dbReference>
<dbReference type="PANTHER" id="PTHR30469">
    <property type="entry name" value="MULTIDRUG RESISTANCE PROTEIN MDTA"/>
    <property type="match status" value="1"/>
</dbReference>
<organism evidence="6 7">
    <name type="scientific">Candidatus Ozemobacter sibiricus</name>
    <dbReference type="NCBI Taxonomy" id="2268124"/>
    <lineage>
        <taxon>Bacteria</taxon>
        <taxon>Candidatus Ozemobacteria</taxon>
        <taxon>Candidatus Ozemobacterales</taxon>
        <taxon>Candidatus Ozemobacteraceae</taxon>
        <taxon>Candidatus Ozemobacter</taxon>
    </lineage>
</organism>
<dbReference type="Gene3D" id="2.40.420.20">
    <property type="match status" value="1"/>
</dbReference>
<dbReference type="AlphaFoldDB" id="A0A367ZJT5"/>
<dbReference type="InterPro" id="IPR058624">
    <property type="entry name" value="MdtA-like_HH"/>
</dbReference>
<dbReference type="InterPro" id="IPR006143">
    <property type="entry name" value="RND_pump_MFP"/>
</dbReference>